<dbReference type="RefSeq" id="WP_090407259.1">
    <property type="nucleotide sequence ID" value="NZ_FNDQ01000007.1"/>
</dbReference>
<dbReference type="AlphaFoldDB" id="A0A1G8DKN1"/>
<dbReference type="STRING" id="702745.SAMN05421818_10763"/>
<dbReference type="Pfam" id="PF08239">
    <property type="entry name" value="SH3_3"/>
    <property type="match status" value="1"/>
</dbReference>
<evidence type="ECO:0000313" key="3">
    <source>
        <dbReference type="EMBL" id="SDH58029.1"/>
    </source>
</evidence>
<feature type="domain" description="SH3b" evidence="2">
    <location>
        <begin position="112"/>
        <end position="164"/>
    </location>
</feature>
<evidence type="ECO:0000259" key="2">
    <source>
        <dbReference type="Pfam" id="PF08239"/>
    </source>
</evidence>
<gene>
    <name evidence="3" type="ORF">SAMN05421818_10763</name>
</gene>
<dbReference type="EMBL" id="FNDQ01000007">
    <property type="protein sequence ID" value="SDH58029.1"/>
    <property type="molecule type" value="Genomic_DNA"/>
</dbReference>
<dbReference type="Gene3D" id="2.30.30.40">
    <property type="entry name" value="SH3 Domains"/>
    <property type="match status" value="1"/>
</dbReference>
<accession>A0A1G8DKN1</accession>
<feature type="chain" id="PRO_5017458505" evidence="1">
    <location>
        <begin position="19"/>
        <end position="391"/>
    </location>
</feature>
<keyword evidence="4" id="KW-1185">Reference proteome</keyword>
<dbReference type="Proteomes" id="UP000243588">
    <property type="component" value="Unassembled WGS sequence"/>
</dbReference>
<reference evidence="4" key="1">
    <citation type="submission" date="2016-10" db="EMBL/GenBank/DDBJ databases">
        <authorList>
            <person name="Varghese N."/>
            <person name="Submissions S."/>
        </authorList>
    </citation>
    <scope>NUCLEOTIDE SEQUENCE [LARGE SCALE GENOMIC DNA]</scope>
    <source>
        <strain evidence="4">DSM 23313</strain>
    </source>
</reference>
<dbReference type="InterPro" id="IPR003646">
    <property type="entry name" value="SH3-like_bac-type"/>
</dbReference>
<protein>
    <submittedName>
        <fullName evidence="3">SH3 domain-containing protein</fullName>
    </submittedName>
</protein>
<feature type="signal peptide" evidence="1">
    <location>
        <begin position="1"/>
        <end position="18"/>
    </location>
</feature>
<evidence type="ECO:0000256" key="1">
    <source>
        <dbReference type="SAM" id="SignalP"/>
    </source>
</evidence>
<evidence type="ECO:0000313" key="4">
    <source>
        <dbReference type="Proteomes" id="UP000243588"/>
    </source>
</evidence>
<name>A0A1G8DKN1_9FLAO</name>
<sequence>MKKLITTILCCITIQTWAQDILYVNAPTVAYKDSQATQKMGIYTQGTQLTSFEKVSNKLYKVLVDYQSPMYINDIKNLSTKYKAVETITSPAPIIDEDEFYAAPHLFTTVAGLKVREYPSSTSSVLGTVLNGTIVPLPFFPDDKEAWVPIDYMDRKGYIQAKFLGQRPDLDELIQAYKYARETQDQKKYAERVLELGWNSAHYYTIQALDVFVEYAKNNNLMELAEINQLKKQVLEATPLDGDSSKVEKLQKKQQFGFTINGIVEPLAGFDGELVKQYIGYPLETYSDLDDCALGDYEGNALYNSAEFITNDLSSTVKARKMDMLNFNGFKIGKHLLNGETTEKDFLKIAKGLIGNISPLDKSYTIYLDGQACLFIFQNGLLSRVELIYYC</sequence>
<organism evidence="3 4">
    <name type="scientific">Myroides phaeus</name>
    <dbReference type="NCBI Taxonomy" id="702745"/>
    <lineage>
        <taxon>Bacteria</taxon>
        <taxon>Pseudomonadati</taxon>
        <taxon>Bacteroidota</taxon>
        <taxon>Flavobacteriia</taxon>
        <taxon>Flavobacteriales</taxon>
        <taxon>Flavobacteriaceae</taxon>
        <taxon>Myroides</taxon>
    </lineage>
</organism>
<keyword evidence="1" id="KW-0732">Signal</keyword>
<proteinExistence type="predicted"/>